<sequence length="123" mass="12732">MLRTVLTGLSGVVLLTACSGGDPAPVVTTTTVTAPASSLASVPVETTPRTKVFDHVAMERSVKQILTESYKVSDVAEVTCPADLEVKDGRIFDCEASVGGAPKRVPITVKGTDGNYEVGAPVK</sequence>
<feature type="domain" description="DUF4333" evidence="1">
    <location>
        <begin position="46"/>
        <end position="114"/>
    </location>
</feature>
<dbReference type="Proteomes" id="UP000199515">
    <property type="component" value="Unassembled WGS sequence"/>
</dbReference>
<evidence type="ECO:0000259" key="1">
    <source>
        <dbReference type="Pfam" id="PF14230"/>
    </source>
</evidence>
<gene>
    <name evidence="2" type="ORF">SAMN05421504_105639</name>
</gene>
<dbReference type="InterPro" id="IPR025637">
    <property type="entry name" value="DUF4333"/>
</dbReference>
<evidence type="ECO:0000313" key="2">
    <source>
        <dbReference type="EMBL" id="SDY46628.1"/>
    </source>
</evidence>
<dbReference type="AlphaFoldDB" id="A0A1H3K4U5"/>
<accession>A0A1H3K4U5</accession>
<dbReference type="STRING" id="589385.SAMN05421504_105639"/>
<keyword evidence="3" id="KW-1185">Reference proteome</keyword>
<name>A0A1H3K4U5_9PSEU</name>
<dbReference type="EMBL" id="FNON01000005">
    <property type="protein sequence ID" value="SDY46628.1"/>
    <property type="molecule type" value="Genomic_DNA"/>
</dbReference>
<proteinExistence type="predicted"/>
<reference evidence="2 3" key="1">
    <citation type="submission" date="2016-10" db="EMBL/GenBank/DDBJ databases">
        <authorList>
            <person name="de Groot N.N."/>
        </authorList>
    </citation>
    <scope>NUCLEOTIDE SEQUENCE [LARGE SCALE GENOMIC DNA]</scope>
    <source>
        <strain evidence="2 3">CPCC 202699</strain>
    </source>
</reference>
<dbReference type="PROSITE" id="PS51257">
    <property type="entry name" value="PROKAR_LIPOPROTEIN"/>
    <property type="match status" value="1"/>
</dbReference>
<evidence type="ECO:0000313" key="3">
    <source>
        <dbReference type="Proteomes" id="UP000199515"/>
    </source>
</evidence>
<organism evidence="2 3">
    <name type="scientific">Amycolatopsis xylanica</name>
    <dbReference type="NCBI Taxonomy" id="589385"/>
    <lineage>
        <taxon>Bacteria</taxon>
        <taxon>Bacillati</taxon>
        <taxon>Actinomycetota</taxon>
        <taxon>Actinomycetes</taxon>
        <taxon>Pseudonocardiales</taxon>
        <taxon>Pseudonocardiaceae</taxon>
        <taxon>Amycolatopsis</taxon>
    </lineage>
</organism>
<protein>
    <recommendedName>
        <fullName evidence="1">DUF4333 domain-containing protein</fullName>
    </recommendedName>
</protein>
<dbReference type="Pfam" id="PF14230">
    <property type="entry name" value="DUF4333"/>
    <property type="match status" value="1"/>
</dbReference>
<dbReference type="RefSeq" id="WP_245757518.1">
    <property type="nucleotide sequence ID" value="NZ_FNON01000005.1"/>
</dbReference>